<dbReference type="EMBL" id="JBHSRS010000018">
    <property type="protein sequence ID" value="MFC6281951.1"/>
    <property type="molecule type" value="Genomic_DNA"/>
</dbReference>
<sequence length="317" mass="35799">MTLQLLTLAAVLWFVWIAGLLVFGRRAELRIGAPRDFIFPIAALLLVLAWLLSAPSPALHDFLSLYLRAGLIVAAWMTLVWLLSLAVRDASIMDIAYPLTAFLPVAVLLGLRGTWSAHEIVTLVLPGLWSVRLAAHIGIRNLGHGEDKRYAAWRTRFGKQWWWWSFFQVFATQGVLVWLWSLGLIMAVAAGPAAFGWQHVLALLLFATGFVFQAGSDMQLERFKRTRTDRSKVLDTGLWALSRHPNYFGEAMIWWSFGALGLVHPWGWVALVCPLYVTWFMSSGSATPMQERYMAKTKPAYATYMASVPRFFPWSKP</sequence>
<dbReference type="PROSITE" id="PS50244">
    <property type="entry name" value="S5A_REDUCTASE"/>
    <property type="match status" value="1"/>
</dbReference>
<feature type="transmembrane region" description="Helical" evidence="1">
    <location>
        <begin position="161"/>
        <end position="189"/>
    </location>
</feature>
<comment type="caution">
    <text evidence="2">The sequence shown here is derived from an EMBL/GenBank/DDBJ whole genome shotgun (WGS) entry which is preliminary data.</text>
</comment>
<proteinExistence type="predicted"/>
<feature type="transmembrane region" description="Helical" evidence="1">
    <location>
        <begin position="195"/>
        <end position="215"/>
    </location>
</feature>
<dbReference type="PANTHER" id="PTHR32251:SF17">
    <property type="entry name" value="STEROID 5-ALPHA REDUCTASE C-TERMINAL DOMAIN-CONTAINING PROTEIN"/>
    <property type="match status" value="1"/>
</dbReference>
<dbReference type="RefSeq" id="WP_371438452.1">
    <property type="nucleotide sequence ID" value="NZ_JBHSRS010000018.1"/>
</dbReference>
<dbReference type="PANTHER" id="PTHR32251">
    <property type="entry name" value="3-OXO-5-ALPHA-STEROID 4-DEHYDROGENASE"/>
    <property type="match status" value="1"/>
</dbReference>
<dbReference type="InterPro" id="IPR010721">
    <property type="entry name" value="UstE-like"/>
</dbReference>
<feature type="transmembrane region" description="Helical" evidence="1">
    <location>
        <begin position="252"/>
        <end position="277"/>
    </location>
</feature>
<evidence type="ECO:0000256" key="1">
    <source>
        <dbReference type="SAM" id="Phobius"/>
    </source>
</evidence>
<keyword evidence="1" id="KW-0472">Membrane</keyword>
<feature type="transmembrane region" description="Helical" evidence="1">
    <location>
        <begin position="95"/>
        <end position="114"/>
    </location>
</feature>
<dbReference type="Proteomes" id="UP001596270">
    <property type="component" value="Unassembled WGS sequence"/>
</dbReference>
<keyword evidence="1" id="KW-0812">Transmembrane</keyword>
<gene>
    <name evidence="2" type="ORF">ACFQND_11965</name>
</gene>
<organism evidence="2 3">
    <name type="scientific">Polaromonas aquatica</name>
    <dbReference type="NCBI Taxonomy" id="332657"/>
    <lineage>
        <taxon>Bacteria</taxon>
        <taxon>Pseudomonadati</taxon>
        <taxon>Pseudomonadota</taxon>
        <taxon>Betaproteobacteria</taxon>
        <taxon>Burkholderiales</taxon>
        <taxon>Comamonadaceae</taxon>
        <taxon>Polaromonas</taxon>
    </lineage>
</organism>
<protein>
    <submittedName>
        <fullName evidence="2">DUF1295 domain-containing protein</fullName>
    </submittedName>
</protein>
<dbReference type="Pfam" id="PF06966">
    <property type="entry name" value="DUF1295"/>
    <property type="match status" value="1"/>
</dbReference>
<dbReference type="Gene3D" id="1.20.120.1630">
    <property type="match status" value="1"/>
</dbReference>
<keyword evidence="1" id="KW-1133">Transmembrane helix</keyword>
<evidence type="ECO:0000313" key="2">
    <source>
        <dbReference type="EMBL" id="MFC6281951.1"/>
    </source>
</evidence>
<name>A0ABW1TWC9_9BURK</name>
<feature type="transmembrane region" description="Helical" evidence="1">
    <location>
        <begin position="6"/>
        <end position="24"/>
    </location>
</feature>
<evidence type="ECO:0000313" key="3">
    <source>
        <dbReference type="Proteomes" id="UP001596270"/>
    </source>
</evidence>
<accession>A0ABW1TWC9</accession>
<keyword evidence="3" id="KW-1185">Reference proteome</keyword>
<reference evidence="3" key="1">
    <citation type="journal article" date="2019" name="Int. J. Syst. Evol. Microbiol.">
        <title>The Global Catalogue of Microorganisms (GCM) 10K type strain sequencing project: providing services to taxonomists for standard genome sequencing and annotation.</title>
        <authorList>
            <consortium name="The Broad Institute Genomics Platform"/>
            <consortium name="The Broad Institute Genome Sequencing Center for Infectious Disease"/>
            <person name="Wu L."/>
            <person name="Ma J."/>
        </authorList>
    </citation>
    <scope>NUCLEOTIDE SEQUENCE [LARGE SCALE GENOMIC DNA]</scope>
    <source>
        <strain evidence="3">CCUG 39402</strain>
    </source>
</reference>
<feature type="transmembrane region" description="Helical" evidence="1">
    <location>
        <begin position="36"/>
        <end position="53"/>
    </location>
</feature>
<feature type="transmembrane region" description="Helical" evidence="1">
    <location>
        <begin position="120"/>
        <end position="140"/>
    </location>
</feature>
<feature type="transmembrane region" description="Helical" evidence="1">
    <location>
        <begin position="65"/>
        <end position="83"/>
    </location>
</feature>